<accession>K6XYD3</accession>
<dbReference type="EMBL" id="BAEN01000076">
    <property type="protein sequence ID" value="GAC16661.1"/>
    <property type="molecule type" value="Genomic_DNA"/>
</dbReference>
<dbReference type="InterPro" id="IPR035919">
    <property type="entry name" value="EAL_sf"/>
</dbReference>
<dbReference type="Gene3D" id="1.10.3210.10">
    <property type="entry name" value="Hypothetical protein af1432"/>
    <property type="match status" value="1"/>
</dbReference>
<gene>
    <name evidence="2" type="ORF">GLIP_4050</name>
</gene>
<name>K6XYD3_9ALTE</name>
<dbReference type="Gene3D" id="3.20.20.450">
    <property type="entry name" value="EAL domain"/>
    <property type="match status" value="1"/>
</dbReference>
<dbReference type="AlphaFoldDB" id="K6XYD3"/>
<comment type="caution">
    <text evidence="2">The sequence shown here is derived from an EMBL/GenBank/DDBJ whole genome shotgun (WGS) entry which is preliminary data.</text>
</comment>
<dbReference type="OrthoDB" id="9804751at2"/>
<dbReference type="RefSeq" id="WP_008846463.1">
    <property type="nucleotide sequence ID" value="NZ_BAEN01000076.1"/>
</dbReference>
<dbReference type="PANTHER" id="PTHR33525">
    <property type="match status" value="1"/>
</dbReference>
<proteinExistence type="predicted"/>
<dbReference type="Pfam" id="PF00563">
    <property type="entry name" value="EAL"/>
    <property type="match status" value="1"/>
</dbReference>
<dbReference type="SUPFAM" id="SSF109604">
    <property type="entry name" value="HD-domain/PDEase-like"/>
    <property type="match status" value="1"/>
</dbReference>
<dbReference type="STRING" id="1127673.GLIP_4050"/>
<evidence type="ECO:0000259" key="1">
    <source>
        <dbReference type="PROSITE" id="PS51833"/>
    </source>
</evidence>
<organism evidence="2 3">
    <name type="scientific">Aliiglaciecola lipolytica E3</name>
    <dbReference type="NCBI Taxonomy" id="1127673"/>
    <lineage>
        <taxon>Bacteria</taxon>
        <taxon>Pseudomonadati</taxon>
        <taxon>Pseudomonadota</taxon>
        <taxon>Gammaproteobacteria</taxon>
        <taxon>Alteromonadales</taxon>
        <taxon>Alteromonadaceae</taxon>
        <taxon>Aliiglaciecola</taxon>
    </lineage>
</organism>
<dbReference type="InterPro" id="IPR013976">
    <property type="entry name" value="HDOD"/>
</dbReference>
<dbReference type="Pfam" id="PF08668">
    <property type="entry name" value="HDOD"/>
    <property type="match status" value="1"/>
</dbReference>
<dbReference type="eggNOG" id="COG3434">
    <property type="taxonomic scope" value="Bacteria"/>
</dbReference>
<dbReference type="InterPro" id="IPR052340">
    <property type="entry name" value="RNase_Y/CdgJ"/>
</dbReference>
<evidence type="ECO:0000313" key="2">
    <source>
        <dbReference type="EMBL" id="GAC16661.1"/>
    </source>
</evidence>
<dbReference type="SUPFAM" id="SSF141868">
    <property type="entry name" value="EAL domain-like"/>
    <property type="match status" value="1"/>
</dbReference>
<sequence length="406" mass="46184">MFSYIARHAIFDSQMQVYAYELLFRDGKVNCFPEIEPNEATSKLITNSHFTLGVEEISDGKTAFINFHTDTLLYRFPTSLNPDNVVIEITGNVDVSEKLVEACQHISGLGYKIAIDEYDFNSKWDVLFPFISVIKIDVSTSDLTKIESNIAALSETEITLIAEKVESREVFEQCCSLGFELFQGFFFTIPEVLKQKNIPSSKLNLLELMRESASEQFEFAKICQIIEKDVSLSYMLMRFINNPIMNKRNKINSLNHAINYMGEVEIKKFIALVAIANLGDEKPPELVHLSLVRAKFCELISIAKKDADNPPKGFLVGLFSLLDALLDQNMEKLMEKLPLSDDLKQALCGTNSVLRDYLVVARAFEYGDWKGVKHHSAKLELNQHMLHSFYNESIKWGSAMTRSIRN</sequence>
<dbReference type="PANTHER" id="PTHR33525:SF4">
    <property type="entry name" value="CYCLIC DI-GMP PHOSPHODIESTERASE CDGJ"/>
    <property type="match status" value="1"/>
</dbReference>
<keyword evidence="3" id="KW-1185">Reference proteome</keyword>
<reference evidence="2 3" key="1">
    <citation type="journal article" date="2017" name="Antonie Van Leeuwenhoek">
        <title>Rhizobium rhizosphaerae sp. nov., a novel species isolated from rice rhizosphere.</title>
        <authorList>
            <person name="Zhao J.J."/>
            <person name="Zhang J."/>
            <person name="Zhang R.J."/>
            <person name="Zhang C.W."/>
            <person name="Yin H.Q."/>
            <person name="Zhang X.X."/>
        </authorList>
    </citation>
    <scope>NUCLEOTIDE SEQUENCE [LARGE SCALE GENOMIC DNA]</scope>
    <source>
        <strain evidence="2 3">E3</strain>
    </source>
</reference>
<feature type="domain" description="HDOD" evidence="1">
    <location>
        <begin position="198"/>
        <end position="385"/>
    </location>
</feature>
<dbReference type="InterPro" id="IPR014408">
    <property type="entry name" value="dGMP_Pdiesterase_EAL/HD-GYP"/>
</dbReference>
<dbReference type="InterPro" id="IPR001633">
    <property type="entry name" value="EAL_dom"/>
</dbReference>
<dbReference type="PROSITE" id="PS51833">
    <property type="entry name" value="HDOD"/>
    <property type="match status" value="1"/>
</dbReference>
<evidence type="ECO:0000313" key="3">
    <source>
        <dbReference type="Proteomes" id="UP000006334"/>
    </source>
</evidence>
<protein>
    <submittedName>
        <fullName evidence="2">Diguanylate phosphodiesterase</fullName>
    </submittedName>
</protein>
<dbReference type="PIRSF" id="PIRSF003180">
    <property type="entry name" value="DiGMPpdiest_YuxH"/>
    <property type="match status" value="1"/>
</dbReference>
<dbReference type="Proteomes" id="UP000006334">
    <property type="component" value="Unassembled WGS sequence"/>
</dbReference>